<evidence type="ECO:0000313" key="2">
    <source>
        <dbReference type="EMBL" id="GGF87167.1"/>
    </source>
</evidence>
<accession>A0A917CFA4</accession>
<dbReference type="Proteomes" id="UP000605253">
    <property type="component" value="Unassembled WGS sequence"/>
</dbReference>
<evidence type="ECO:0000256" key="1">
    <source>
        <dbReference type="SAM" id="SignalP"/>
    </source>
</evidence>
<proteinExistence type="predicted"/>
<sequence length="128" mass="13839">MRMRNLIQPAVLVLGACAFTSVCAANINFVLDGHKYDTPGDIIYRTDNQKVKNSLMTNCTTGGIPVPNIQVGTTLKTGDNIHIALNAVNYSLSQGRFYLTSVFGNVICQDGVYEDSLFTAGFESLING</sequence>
<feature type="signal peptide" evidence="1">
    <location>
        <begin position="1"/>
        <end position="24"/>
    </location>
</feature>
<keyword evidence="1" id="KW-0732">Signal</keyword>
<protein>
    <submittedName>
        <fullName evidence="2">Uncharacterized protein</fullName>
    </submittedName>
</protein>
<comment type="caution">
    <text evidence="2">The sequence shown here is derived from an EMBL/GenBank/DDBJ whole genome shotgun (WGS) entry which is preliminary data.</text>
</comment>
<gene>
    <name evidence="2" type="ORF">GCM10011365_05300</name>
</gene>
<reference evidence="2" key="1">
    <citation type="journal article" date="2014" name="Int. J. Syst. Evol. Microbiol.">
        <title>Complete genome sequence of Corynebacterium casei LMG S-19264T (=DSM 44701T), isolated from a smear-ripened cheese.</title>
        <authorList>
            <consortium name="US DOE Joint Genome Institute (JGI-PGF)"/>
            <person name="Walter F."/>
            <person name="Albersmeier A."/>
            <person name="Kalinowski J."/>
            <person name="Ruckert C."/>
        </authorList>
    </citation>
    <scope>NUCLEOTIDE SEQUENCE</scope>
    <source>
        <strain evidence="2">CGMCC 1.12181</strain>
    </source>
</reference>
<dbReference type="EMBL" id="BMEO01000002">
    <property type="protein sequence ID" value="GGF87167.1"/>
    <property type="molecule type" value="Genomic_DNA"/>
</dbReference>
<dbReference type="AlphaFoldDB" id="A0A917CFA4"/>
<reference evidence="2" key="2">
    <citation type="submission" date="2020-09" db="EMBL/GenBank/DDBJ databases">
        <authorList>
            <person name="Sun Q."/>
            <person name="Zhou Y."/>
        </authorList>
    </citation>
    <scope>NUCLEOTIDE SEQUENCE</scope>
    <source>
        <strain evidence="2">CGMCC 1.12181</strain>
    </source>
</reference>
<organism evidence="2 3">
    <name type="scientific">Marinicella pacifica</name>
    <dbReference type="NCBI Taxonomy" id="1171543"/>
    <lineage>
        <taxon>Bacteria</taxon>
        <taxon>Pseudomonadati</taxon>
        <taxon>Pseudomonadota</taxon>
        <taxon>Gammaproteobacteria</taxon>
        <taxon>Lysobacterales</taxon>
        <taxon>Marinicellaceae</taxon>
        <taxon>Marinicella</taxon>
    </lineage>
</organism>
<evidence type="ECO:0000313" key="3">
    <source>
        <dbReference type="Proteomes" id="UP000605253"/>
    </source>
</evidence>
<dbReference type="PROSITE" id="PS51257">
    <property type="entry name" value="PROKAR_LIPOPROTEIN"/>
    <property type="match status" value="1"/>
</dbReference>
<keyword evidence="3" id="KW-1185">Reference proteome</keyword>
<feature type="chain" id="PRO_5037271820" evidence="1">
    <location>
        <begin position="25"/>
        <end position="128"/>
    </location>
</feature>
<name>A0A917CFA4_9GAMM</name>